<protein>
    <submittedName>
        <fullName evidence="5">SpoVG family protein</fullName>
    </submittedName>
</protein>
<sequence length="124" mass="13549">MATKQSENGQKKKAPAFSAKIDALCDTGSSTKAFASVCISGRFVVRDIAVMEGKNGLFARMPCRSYQDRHGNTHYSDTFFPLNANDRTAINEAVLSAYQQELEQSEAEGLDESEDASEGMTPQM</sequence>
<dbReference type="SUPFAM" id="SSF160537">
    <property type="entry name" value="SpoVG-like"/>
    <property type="match status" value="1"/>
</dbReference>
<keyword evidence="6" id="KW-1185">Reference proteome</keyword>
<evidence type="ECO:0000313" key="5">
    <source>
        <dbReference type="EMBL" id="MCQ5121780.1"/>
    </source>
</evidence>
<feature type="region of interest" description="Disordered" evidence="4">
    <location>
        <begin position="102"/>
        <end position="124"/>
    </location>
</feature>
<dbReference type="PANTHER" id="PTHR38429">
    <property type="entry name" value="SEPTATION PROTEIN SPOVG-RELATED"/>
    <property type="match status" value="1"/>
</dbReference>
<evidence type="ECO:0000313" key="6">
    <source>
        <dbReference type="Proteomes" id="UP001524435"/>
    </source>
</evidence>
<dbReference type="Pfam" id="PF04026">
    <property type="entry name" value="SpoVG"/>
    <property type="match status" value="1"/>
</dbReference>
<proteinExistence type="predicted"/>
<dbReference type="Gene3D" id="3.30.1120.40">
    <property type="entry name" value="Stage V sporulation protein G"/>
    <property type="match status" value="1"/>
</dbReference>
<organism evidence="5 6">
    <name type="scientific">Massilicoli timonensis</name>
    <dbReference type="NCBI Taxonomy" id="2015901"/>
    <lineage>
        <taxon>Bacteria</taxon>
        <taxon>Bacillati</taxon>
        <taxon>Bacillota</taxon>
        <taxon>Erysipelotrichia</taxon>
        <taxon>Erysipelotrichales</taxon>
        <taxon>Erysipelotrichaceae</taxon>
        <taxon>Massilicoli</taxon>
    </lineage>
</organism>
<accession>A0ABT1SM70</accession>
<name>A0ABT1SM70_9FIRM</name>
<dbReference type="Proteomes" id="UP001524435">
    <property type="component" value="Unassembled WGS sequence"/>
</dbReference>
<dbReference type="InterPro" id="IPR036751">
    <property type="entry name" value="SpoVG_sf"/>
</dbReference>
<dbReference type="RefSeq" id="WP_049974886.1">
    <property type="nucleotide sequence ID" value="NZ_JANGCH010000006.1"/>
</dbReference>
<evidence type="ECO:0000256" key="4">
    <source>
        <dbReference type="SAM" id="MobiDB-lite"/>
    </source>
</evidence>
<dbReference type="InterPro" id="IPR007170">
    <property type="entry name" value="SpoVG"/>
</dbReference>
<keyword evidence="3" id="KW-0131">Cell cycle</keyword>
<comment type="caution">
    <text evidence="5">The sequence shown here is derived from an EMBL/GenBank/DDBJ whole genome shotgun (WGS) entry which is preliminary data.</text>
</comment>
<keyword evidence="2" id="KW-0717">Septation</keyword>
<evidence type="ECO:0000256" key="1">
    <source>
        <dbReference type="ARBA" id="ARBA00022618"/>
    </source>
</evidence>
<reference evidence="5 6" key="1">
    <citation type="submission" date="2022-06" db="EMBL/GenBank/DDBJ databases">
        <title>Isolation of gut microbiota from human fecal samples.</title>
        <authorList>
            <person name="Pamer E.G."/>
            <person name="Barat B."/>
            <person name="Waligurski E."/>
            <person name="Medina S."/>
            <person name="Paddock L."/>
            <person name="Mostad J."/>
        </authorList>
    </citation>
    <scope>NUCLEOTIDE SEQUENCE [LARGE SCALE GENOMIC DNA]</scope>
    <source>
        <strain evidence="5 6">DFI.6.1</strain>
    </source>
</reference>
<gene>
    <name evidence="5" type="ORF">NE663_05835</name>
</gene>
<evidence type="ECO:0000256" key="2">
    <source>
        <dbReference type="ARBA" id="ARBA00023210"/>
    </source>
</evidence>
<keyword evidence="1" id="KW-0132">Cell division</keyword>
<dbReference type="PANTHER" id="PTHR38429:SF1">
    <property type="entry name" value="SEPTATION PROTEIN SPOVG-RELATED"/>
    <property type="match status" value="1"/>
</dbReference>
<dbReference type="EMBL" id="JANGCH010000006">
    <property type="protein sequence ID" value="MCQ5121780.1"/>
    <property type="molecule type" value="Genomic_DNA"/>
</dbReference>
<feature type="compositionally biased region" description="Acidic residues" evidence="4">
    <location>
        <begin position="103"/>
        <end position="117"/>
    </location>
</feature>
<evidence type="ECO:0000256" key="3">
    <source>
        <dbReference type="ARBA" id="ARBA00023306"/>
    </source>
</evidence>